<comment type="similarity">
    <text evidence="2">Belongs to the glutamate-gated ion channel (TC 1.A.10.1) family.</text>
</comment>
<evidence type="ECO:0000256" key="4">
    <source>
        <dbReference type="ARBA" id="ARBA00022692"/>
    </source>
</evidence>
<sequence length="654" mass="75841">MFLLVLFILISHSYAIEPFKFSIWKKNDILVKLLVDSTFHLFPPSRISVSLCFRKVDDMIGLSKEMSKKHLSHDIQNTYNRQLDPQIFDNLEHRNLYVIDLDCDYAIDILKEADSKRMFVAPTKWLLLQDSRTISSNSNDLQLIKTIFQNLTAYPDSDVVLAQMIQNDFVQLLSIYRPSPYRNVILEDRGNWSLTRGILMKNYHVASRRRKNLQLTPLKSCIVMTNPNTINHLTDYHDKHIDPVTKAGYPWVFHLVNRMNATVTFNITNSWGYRNENGSWNGMTGMLQRREIDFGGTATFFVKERIGIVKYIQLYTHTGSRFVFRQPLLSTVSNIFVLPFHQSVWIAIVVLIVLVTILLFISMKWEYHCGASAKSAMYWKQMNPGEPTVSDDILVILGAFFQQGYSYEPYRVPSRIVTLMLLITALSLYASYTANIVALLQSTTNSIQTITDLYNSPLKLGAQDVIYNRYYFKSFNDPIRRAVIDEKIEPRGKKSSWMPIEQGVKKIREELFAFHGEVGTIYKIMQDTFQEEEKCGLTNIDFLNVLYPLFIIQTQSPYLEILKNSALILRESGLKYREEKRLYTSKPVCHGHMSFISIGFTECYFALVAMGYGIILTLFVLIMEFLWHRMQKSKIKDVTEDMETIDDVSEIFSL</sequence>
<dbReference type="InterPro" id="IPR057074">
    <property type="entry name" value="IR75A_N"/>
</dbReference>
<evidence type="ECO:0000256" key="9">
    <source>
        <dbReference type="SAM" id="Phobius"/>
    </source>
</evidence>
<keyword evidence="8" id="KW-0325">Glycoprotein</keyword>
<dbReference type="RefSeq" id="XP_015175042.1">
    <property type="nucleotide sequence ID" value="XM_015319556.1"/>
</dbReference>
<dbReference type="Proteomes" id="UP000694924">
    <property type="component" value="Unplaced"/>
</dbReference>
<dbReference type="InterPro" id="IPR001320">
    <property type="entry name" value="Iontro_rcpt_C"/>
</dbReference>
<dbReference type="Gene3D" id="3.40.190.10">
    <property type="entry name" value="Periplasmic binding protein-like II"/>
    <property type="match status" value="1"/>
</dbReference>
<feature type="chain" id="PRO_5046728050" evidence="10">
    <location>
        <begin position="16"/>
        <end position="654"/>
    </location>
</feature>
<gene>
    <name evidence="14" type="primary">LOC107065660</name>
</gene>
<evidence type="ECO:0000259" key="12">
    <source>
        <dbReference type="Pfam" id="PF24576"/>
    </source>
</evidence>
<comment type="subcellular location">
    <subcellularLocation>
        <location evidence="1">Cell membrane</location>
        <topology evidence="1">Multi-pass membrane protein</topology>
    </subcellularLocation>
</comment>
<dbReference type="PANTHER" id="PTHR42643">
    <property type="entry name" value="IONOTROPIC RECEPTOR 20A-RELATED"/>
    <property type="match status" value="1"/>
</dbReference>
<evidence type="ECO:0000256" key="3">
    <source>
        <dbReference type="ARBA" id="ARBA00022475"/>
    </source>
</evidence>
<name>A0ABM1I4A5_POLDO</name>
<dbReference type="SUPFAM" id="SSF53850">
    <property type="entry name" value="Periplasmic binding protein-like II"/>
    <property type="match status" value="1"/>
</dbReference>
<evidence type="ECO:0000256" key="5">
    <source>
        <dbReference type="ARBA" id="ARBA00022989"/>
    </source>
</evidence>
<evidence type="ECO:0000313" key="13">
    <source>
        <dbReference type="Proteomes" id="UP000694924"/>
    </source>
</evidence>
<feature type="transmembrane region" description="Helical" evidence="9">
    <location>
        <begin position="604"/>
        <end position="627"/>
    </location>
</feature>
<keyword evidence="6 9" id="KW-0472">Membrane</keyword>
<reference evidence="14" key="1">
    <citation type="submission" date="2025-08" db="UniProtKB">
        <authorList>
            <consortium name="RefSeq"/>
        </authorList>
    </citation>
    <scope>IDENTIFICATION</scope>
    <source>
        <tissue evidence="14">Whole body</tissue>
    </source>
</reference>
<dbReference type="Pfam" id="PF24576">
    <property type="entry name" value="IR75A_N"/>
    <property type="match status" value="1"/>
</dbReference>
<evidence type="ECO:0000259" key="11">
    <source>
        <dbReference type="Pfam" id="PF00060"/>
    </source>
</evidence>
<organism evidence="13 14">
    <name type="scientific">Polistes dominula</name>
    <name type="common">European paper wasp</name>
    <name type="synonym">Vespa dominula</name>
    <dbReference type="NCBI Taxonomy" id="743375"/>
    <lineage>
        <taxon>Eukaryota</taxon>
        <taxon>Metazoa</taxon>
        <taxon>Ecdysozoa</taxon>
        <taxon>Arthropoda</taxon>
        <taxon>Hexapoda</taxon>
        <taxon>Insecta</taxon>
        <taxon>Pterygota</taxon>
        <taxon>Neoptera</taxon>
        <taxon>Endopterygota</taxon>
        <taxon>Hymenoptera</taxon>
        <taxon>Apocrita</taxon>
        <taxon>Aculeata</taxon>
        <taxon>Vespoidea</taxon>
        <taxon>Vespidae</taxon>
        <taxon>Polistinae</taxon>
        <taxon>Polistini</taxon>
        <taxon>Polistes</taxon>
    </lineage>
</organism>
<evidence type="ECO:0000256" key="8">
    <source>
        <dbReference type="ARBA" id="ARBA00023180"/>
    </source>
</evidence>
<keyword evidence="3" id="KW-1003">Cell membrane</keyword>
<proteinExistence type="inferred from homology"/>
<evidence type="ECO:0000256" key="10">
    <source>
        <dbReference type="SAM" id="SignalP"/>
    </source>
</evidence>
<evidence type="ECO:0000256" key="6">
    <source>
        <dbReference type="ARBA" id="ARBA00023136"/>
    </source>
</evidence>
<protein>
    <submittedName>
        <fullName evidence="14">Glutamate receptor ionotropic, kainate 5-like isoform X1</fullName>
    </submittedName>
</protein>
<dbReference type="InterPro" id="IPR052192">
    <property type="entry name" value="Insect_Ionotropic_Sensory_Rcpt"/>
</dbReference>
<evidence type="ECO:0000256" key="2">
    <source>
        <dbReference type="ARBA" id="ARBA00008685"/>
    </source>
</evidence>
<accession>A0ABM1I4A5</accession>
<feature type="signal peptide" evidence="10">
    <location>
        <begin position="1"/>
        <end position="15"/>
    </location>
</feature>
<feature type="transmembrane region" description="Helical" evidence="9">
    <location>
        <begin position="343"/>
        <end position="361"/>
    </location>
</feature>
<dbReference type="GeneID" id="107065660"/>
<evidence type="ECO:0000256" key="7">
    <source>
        <dbReference type="ARBA" id="ARBA00023170"/>
    </source>
</evidence>
<feature type="domain" description="Ionotropic glutamate receptor C-terminal" evidence="11">
    <location>
        <begin position="342"/>
        <end position="456"/>
    </location>
</feature>
<feature type="transmembrane region" description="Helical" evidence="9">
    <location>
        <begin position="416"/>
        <end position="440"/>
    </location>
</feature>
<keyword evidence="10" id="KW-0732">Signal</keyword>
<keyword evidence="5 9" id="KW-1133">Transmembrane helix</keyword>
<dbReference type="PANTHER" id="PTHR42643:SF33">
    <property type="entry name" value="GLUTAMATE RECEPTOR 2-LIKE PROTEIN"/>
    <property type="match status" value="1"/>
</dbReference>
<keyword evidence="4 9" id="KW-0812">Transmembrane</keyword>
<dbReference type="Pfam" id="PF00060">
    <property type="entry name" value="Lig_chan"/>
    <property type="match status" value="1"/>
</dbReference>
<feature type="domain" description="Ionotropic receptor 75a N-terminal" evidence="12">
    <location>
        <begin position="96"/>
        <end position="222"/>
    </location>
</feature>
<keyword evidence="7" id="KW-0675">Receptor</keyword>
<keyword evidence="13" id="KW-1185">Reference proteome</keyword>
<dbReference type="Gene3D" id="1.10.287.70">
    <property type="match status" value="1"/>
</dbReference>
<evidence type="ECO:0000313" key="14">
    <source>
        <dbReference type="RefSeq" id="XP_015175042.1"/>
    </source>
</evidence>
<evidence type="ECO:0000256" key="1">
    <source>
        <dbReference type="ARBA" id="ARBA00004651"/>
    </source>
</evidence>